<reference evidence="5 6" key="1">
    <citation type="submission" date="2019-02" db="EMBL/GenBank/DDBJ databases">
        <title>Deep-cultivation of Planctomycetes and their phenomic and genomic characterization uncovers novel biology.</title>
        <authorList>
            <person name="Wiegand S."/>
            <person name="Jogler M."/>
            <person name="Boedeker C."/>
            <person name="Pinto D."/>
            <person name="Vollmers J."/>
            <person name="Rivas-Marin E."/>
            <person name="Kohn T."/>
            <person name="Peeters S.H."/>
            <person name="Heuer A."/>
            <person name="Rast P."/>
            <person name="Oberbeckmann S."/>
            <person name="Bunk B."/>
            <person name="Jeske O."/>
            <person name="Meyerdierks A."/>
            <person name="Storesund J.E."/>
            <person name="Kallscheuer N."/>
            <person name="Luecker S."/>
            <person name="Lage O.M."/>
            <person name="Pohl T."/>
            <person name="Merkel B.J."/>
            <person name="Hornburger P."/>
            <person name="Mueller R.-W."/>
            <person name="Bruemmer F."/>
            <person name="Labrenz M."/>
            <person name="Spormann A.M."/>
            <person name="Op Den Camp H."/>
            <person name="Overmann J."/>
            <person name="Amann R."/>
            <person name="Jetten M.S.M."/>
            <person name="Mascher T."/>
            <person name="Medema M.H."/>
            <person name="Devos D.P."/>
            <person name="Kaster A.-K."/>
            <person name="Ovreas L."/>
            <person name="Rohde M."/>
            <person name="Galperin M.Y."/>
            <person name="Jogler C."/>
        </authorList>
    </citation>
    <scope>NUCLEOTIDE SEQUENCE [LARGE SCALE GENOMIC DNA]</scope>
    <source>
        <strain evidence="5 6">CA85</strain>
    </source>
</reference>
<sequence length="126" mass="14465">MEESLSFKILIVEDQRALRMVMSRLLTKLGHQVEAVESGPAAIAALDQFCPEVIFSDISMPEMNGYELVRLLRQREELTGTYFVAMTGMGKQSDDDSVRDSRFDEHLVKPVDVERLQQLFEQLSRR</sequence>
<dbReference type="AlphaFoldDB" id="A0A5C5XT49"/>
<dbReference type="GO" id="GO:0000160">
    <property type="term" value="P:phosphorelay signal transduction system"/>
    <property type="evidence" value="ECO:0007669"/>
    <property type="project" value="UniProtKB-KW"/>
</dbReference>
<proteinExistence type="predicted"/>
<comment type="caution">
    <text evidence="5">The sequence shown here is derived from an EMBL/GenBank/DDBJ whole genome shotgun (WGS) entry which is preliminary data.</text>
</comment>
<evidence type="ECO:0000256" key="1">
    <source>
        <dbReference type="ARBA" id="ARBA00022553"/>
    </source>
</evidence>
<dbReference type="Gene3D" id="3.40.50.2300">
    <property type="match status" value="1"/>
</dbReference>
<gene>
    <name evidence="5" type="primary">tcrA</name>
    <name evidence="5" type="ORF">CA85_29060</name>
</gene>
<feature type="domain" description="Response regulatory" evidence="4">
    <location>
        <begin position="8"/>
        <end position="124"/>
    </location>
</feature>
<evidence type="ECO:0000259" key="4">
    <source>
        <dbReference type="PROSITE" id="PS50110"/>
    </source>
</evidence>
<name>A0A5C5XT49_9BACT</name>
<dbReference type="PANTHER" id="PTHR45339">
    <property type="entry name" value="HYBRID SIGNAL TRANSDUCTION HISTIDINE KINASE J"/>
    <property type="match status" value="1"/>
</dbReference>
<dbReference type="RefSeq" id="WP_146391873.1">
    <property type="nucleotide sequence ID" value="NZ_SJPK01000006.1"/>
</dbReference>
<evidence type="ECO:0000313" key="5">
    <source>
        <dbReference type="EMBL" id="TWT66044.1"/>
    </source>
</evidence>
<accession>A0A5C5XT49</accession>
<dbReference type="Pfam" id="PF00072">
    <property type="entry name" value="Response_reg"/>
    <property type="match status" value="1"/>
</dbReference>
<evidence type="ECO:0000256" key="3">
    <source>
        <dbReference type="PROSITE-ProRule" id="PRU00169"/>
    </source>
</evidence>
<dbReference type="SMART" id="SM00448">
    <property type="entry name" value="REC"/>
    <property type="match status" value="1"/>
</dbReference>
<evidence type="ECO:0000313" key="6">
    <source>
        <dbReference type="Proteomes" id="UP000318053"/>
    </source>
</evidence>
<keyword evidence="2" id="KW-0902">Two-component regulatory system</keyword>
<keyword evidence="1 3" id="KW-0597">Phosphoprotein</keyword>
<dbReference type="InterPro" id="IPR001789">
    <property type="entry name" value="Sig_transdc_resp-reg_receiver"/>
</dbReference>
<keyword evidence="6" id="KW-1185">Reference proteome</keyword>
<protein>
    <submittedName>
        <fullName evidence="5">Transcriptional regulatory protein TcrA</fullName>
    </submittedName>
</protein>
<feature type="modified residue" description="4-aspartylphosphate" evidence="3">
    <location>
        <position position="57"/>
    </location>
</feature>
<dbReference type="Proteomes" id="UP000318053">
    <property type="component" value="Unassembled WGS sequence"/>
</dbReference>
<dbReference type="PANTHER" id="PTHR45339:SF1">
    <property type="entry name" value="HYBRID SIGNAL TRANSDUCTION HISTIDINE KINASE J"/>
    <property type="match status" value="1"/>
</dbReference>
<dbReference type="OrthoDB" id="9800897at2"/>
<organism evidence="5 6">
    <name type="scientific">Allorhodopirellula solitaria</name>
    <dbReference type="NCBI Taxonomy" id="2527987"/>
    <lineage>
        <taxon>Bacteria</taxon>
        <taxon>Pseudomonadati</taxon>
        <taxon>Planctomycetota</taxon>
        <taxon>Planctomycetia</taxon>
        <taxon>Pirellulales</taxon>
        <taxon>Pirellulaceae</taxon>
        <taxon>Allorhodopirellula</taxon>
    </lineage>
</organism>
<dbReference type="InterPro" id="IPR011006">
    <property type="entry name" value="CheY-like_superfamily"/>
</dbReference>
<dbReference type="SUPFAM" id="SSF52172">
    <property type="entry name" value="CheY-like"/>
    <property type="match status" value="1"/>
</dbReference>
<dbReference type="EMBL" id="SJPK01000006">
    <property type="protein sequence ID" value="TWT66044.1"/>
    <property type="molecule type" value="Genomic_DNA"/>
</dbReference>
<evidence type="ECO:0000256" key="2">
    <source>
        <dbReference type="ARBA" id="ARBA00023012"/>
    </source>
</evidence>
<dbReference type="PROSITE" id="PS50110">
    <property type="entry name" value="RESPONSE_REGULATORY"/>
    <property type="match status" value="1"/>
</dbReference>